<keyword evidence="1" id="KW-0472">Membrane</keyword>
<sequence>MGCSYNAKLFSGTYDCPYEEFDHSGFCKFHHPTFWKERKQSHDSQVRDMIKEQLEQHRPLYLVGFHIPLFEWPEIIHAEIHCEFAYFEEAVDFANVYFTTITSFYYTTFEKVVNFQFCDFSETPIFFKTTFKEDAIFVGSKFRMGANFYESIFLQWGNFSSAKFAQSSFMPGMRCHDRINFSSASFEGATNLSRGEFINANFSYVDFHGELDLAYMKFPKINTAKIKTLGYEIPINFDFSTMRQRVRVSGKVNEPVVLEGVSFLGVNLQNFEFNNVKWLSPKRMWRKVIINELMLEKNKNYDDVSDIYAQLRKNYETRLRFTEASNFFIGELECLKKGLQKGSVREKLSSIMYSIHKYLSLYSESYFLPLAVWAPVLILSFLVLRNYTGYCAVSDECHLVGRVTDSLSAFFLFPRSEGLLDVLERVLSIPILGSAFVGLKRKFERRK</sequence>
<reference evidence="3" key="1">
    <citation type="submission" date="2015-03" db="EMBL/GenBank/DDBJ databases">
        <title>Characterization of two novel Thaumarchaeota isolated from the Northern Adriatic Sea.</title>
        <authorList>
            <person name="Bayer B."/>
            <person name="Vojvoda J."/>
            <person name="Offre P."/>
            <person name="Srivastava A."/>
            <person name="Elisabeth N."/>
            <person name="Garcia J.A.L."/>
            <person name="Schleper C."/>
            <person name="Herndl G.J."/>
        </authorList>
    </citation>
    <scope>NUCLEOTIDE SEQUENCE [LARGE SCALE GENOMIC DNA]</scope>
    <source>
        <strain evidence="3">NF5</strain>
    </source>
</reference>
<accession>A0A0D5C3B2</accession>
<evidence type="ECO:0008006" key="4">
    <source>
        <dbReference type="Google" id="ProtNLM"/>
    </source>
</evidence>
<gene>
    <name evidence="2" type="ORF">NADRNF5_1362</name>
</gene>
<keyword evidence="1" id="KW-0812">Transmembrane</keyword>
<dbReference type="HOGENOM" id="CLU_611947_0_0_2"/>
<evidence type="ECO:0000313" key="3">
    <source>
        <dbReference type="Proteomes" id="UP000032408"/>
    </source>
</evidence>
<dbReference type="Gene3D" id="2.160.20.80">
    <property type="entry name" value="E3 ubiquitin-protein ligase SopA"/>
    <property type="match status" value="1"/>
</dbReference>
<keyword evidence="3" id="KW-1185">Reference proteome</keyword>
<protein>
    <recommendedName>
        <fullName evidence="4">Pentapeptide repeat-containing protein</fullName>
    </recommendedName>
</protein>
<organism evidence="2 3">
    <name type="scientific">Nitrosopumilus adriaticus</name>
    <dbReference type="NCBI Taxonomy" id="1580092"/>
    <lineage>
        <taxon>Archaea</taxon>
        <taxon>Nitrososphaerota</taxon>
        <taxon>Nitrososphaeria</taxon>
        <taxon>Nitrosopumilales</taxon>
        <taxon>Nitrosopumilaceae</taxon>
        <taxon>Nitrosopumilus</taxon>
    </lineage>
</organism>
<evidence type="ECO:0000313" key="2">
    <source>
        <dbReference type="EMBL" id="AJW71048.1"/>
    </source>
</evidence>
<dbReference type="KEGG" id="nin:NADRNF5_1362"/>
<keyword evidence="1" id="KW-1133">Transmembrane helix</keyword>
<dbReference type="OrthoDB" id="66111at2157"/>
<dbReference type="GeneID" id="24820551"/>
<proteinExistence type="predicted"/>
<dbReference type="AlphaFoldDB" id="A0A0D5C3B2"/>
<dbReference type="Proteomes" id="UP000032408">
    <property type="component" value="Chromosome"/>
</dbReference>
<dbReference type="RefSeq" id="WP_048116339.1">
    <property type="nucleotide sequence ID" value="NZ_CP011070.1"/>
</dbReference>
<feature type="transmembrane region" description="Helical" evidence="1">
    <location>
        <begin position="366"/>
        <end position="384"/>
    </location>
</feature>
<name>A0A0D5C3B2_9ARCH</name>
<reference evidence="2 3" key="2">
    <citation type="journal article" date="2016" name="ISME J.">
        <title>Physiological and genomic characterization of two novel marine thaumarchaeal strains indicates niche differentiation.</title>
        <authorList>
            <person name="Bayer B."/>
            <person name="Vojvoda J."/>
            <person name="Offre P."/>
            <person name="Alves R.J."/>
            <person name="Elisabeth N.H."/>
            <person name="Garcia J.A."/>
            <person name="Volland J.M."/>
            <person name="Srivastava A."/>
            <person name="Schleper C."/>
            <person name="Herndl G.J."/>
        </authorList>
    </citation>
    <scope>NUCLEOTIDE SEQUENCE [LARGE SCALE GENOMIC DNA]</scope>
    <source>
        <strain evidence="2 3">NF5</strain>
    </source>
</reference>
<evidence type="ECO:0000256" key="1">
    <source>
        <dbReference type="SAM" id="Phobius"/>
    </source>
</evidence>
<dbReference type="EMBL" id="CP011070">
    <property type="protein sequence ID" value="AJW71048.1"/>
    <property type="molecule type" value="Genomic_DNA"/>
</dbReference>
<dbReference type="STRING" id="1580092.NADRNF5_1362"/>